<dbReference type="STRING" id="319970.RV00_GL002028"/>
<reference evidence="2 3" key="1">
    <citation type="submission" date="2014-12" db="EMBL/GenBank/DDBJ databases">
        <title>Draft genome sequences of 29 type strains of Enterococci.</title>
        <authorList>
            <person name="Zhong Z."/>
            <person name="Sun Z."/>
            <person name="Liu W."/>
            <person name="Zhang W."/>
            <person name="Zhang H."/>
        </authorList>
    </citation>
    <scope>NUCLEOTIDE SEQUENCE [LARGE SCALE GENOMIC DNA]</scope>
    <source>
        <strain evidence="2 3">DSM 22802</strain>
    </source>
</reference>
<organism evidence="2 3">
    <name type="scientific">Enterococcus devriesei</name>
    <dbReference type="NCBI Taxonomy" id="319970"/>
    <lineage>
        <taxon>Bacteria</taxon>
        <taxon>Bacillati</taxon>
        <taxon>Bacillota</taxon>
        <taxon>Bacilli</taxon>
        <taxon>Lactobacillales</taxon>
        <taxon>Enterococcaceae</taxon>
        <taxon>Enterococcus</taxon>
    </lineage>
</organism>
<keyword evidence="3" id="KW-1185">Reference proteome</keyword>
<proteinExistence type="predicted"/>
<dbReference type="Proteomes" id="UP000183700">
    <property type="component" value="Unassembled WGS sequence"/>
</dbReference>
<dbReference type="AlphaFoldDB" id="A0A1L8SVL3"/>
<dbReference type="GO" id="GO:0016491">
    <property type="term" value="F:oxidoreductase activity"/>
    <property type="evidence" value="ECO:0007669"/>
    <property type="project" value="InterPro"/>
</dbReference>
<dbReference type="OrthoDB" id="9814075at2"/>
<evidence type="ECO:0000259" key="1">
    <source>
        <dbReference type="Pfam" id="PF14512"/>
    </source>
</evidence>
<dbReference type="SUPFAM" id="SSF55469">
    <property type="entry name" value="FMN-dependent nitroreductase-like"/>
    <property type="match status" value="1"/>
</dbReference>
<gene>
    <name evidence="2" type="ORF">RV00_GL002028</name>
</gene>
<feature type="domain" description="Putative nitroreductase TM1586" evidence="1">
    <location>
        <begin position="2"/>
        <end position="208"/>
    </location>
</feature>
<dbReference type="RefSeq" id="WP_071861862.1">
    <property type="nucleotide sequence ID" value="NZ_JBHLVS010000013.1"/>
</dbReference>
<dbReference type="EMBL" id="JXKM01000004">
    <property type="protein sequence ID" value="OJG35884.1"/>
    <property type="molecule type" value="Genomic_DNA"/>
</dbReference>
<comment type="caution">
    <text evidence="2">The sequence shown here is derived from an EMBL/GenBank/DDBJ whole genome shotgun (WGS) entry which is preliminary data.</text>
</comment>
<accession>A0A1L8SVL3</accession>
<name>A0A1L8SVL3_9ENTE</name>
<dbReference type="Pfam" id="PF14512">
    <property type="entry name" value="TM1586_NiRdase"/>
    <property type="match status" value="1"/>
</dbReference>
<evidence type="ECO:0000313" key="2">
    <source>
        <dbReference type="EMBL" id="OJG35884.1"/>
    </source>
</evidence>
<dbReference type="InterPro" id="IPR000415">
    <property type="entry name" value="Nitroreductase-like"/>
</dbReference>
<protein>
    <recommendedName>
        <fullName evidence="1">Putative nitroreductase TM1586 domain-containing protein</fullName>
    </recommendedName>
</protein>
<sequence>MNLYESIFTRKSTRDFTATPLSESKIDELRGFIENVPPLLPDAAISYKIVGPEGVKGMGVPKAPHYILISAPPQVLRNTCAGFLFQHAELFLYAEGYATRWLGMLKSKEQDKNFVIGMAFGEPAKPEHRTIEEFDRKPLTEIAQGNDPRIEAARLAPSGLNGQPWYFITENESIHVYQKQKIGGVLGLAYKMMDLDVGIALCHLAVASEELGRSFHFSITESAPKTPGGFLYLGTVK</sequence>
<dbReference type="InterPro" id="IPR029478">
    <property type="entry name" value="TM1586_NiRdase"/>
</dbReference>
<dbReference type="Gene3D" id="3.40.109.10">
    <property type="entry name" value="NADH Oxidase"/>
    <property type="match status" value="1"/>
</dbReference>
<evidence type="ECO:0000313" key="3">
    <source>
        <dbReference type="Proteomes" id="UP000183700"/>
    </source>
</evidence>
<dbReference type="Gene3D" id="3.40.109.30">
    <property type="entry name" value="putative nitroreductase (tm1586), domain 2"/>
    <property type="match status" value="1"/>
</dbReference>